<feature type="domain" description="HTH gntR-type" evidence="4">
    <location>
        <begin position="7"/>
        <end position="75"/>
    </location>
</feature>
<proteinExistence type="predicted"/>
<dbReference type="SMART" id="SM00345">
    <property type="entry name" value="HTH_GNTR"/>
    <property type="match status" value="1"/>
</dbReference>
<name>A0AAC8Q0K8_9BACT</name>
<dbReference type="SUPFAM" id="SSF46785">
    <property type="entry name" value="Winged helix' DNA-binding domain"/>
    <property type="match status" value="1"/>
</dbReference>
<evidence type="ECO:0000313" key="7">
    <source>
        <dbReference type="Proteomes" id="UP000035579"/>
    </source>
</evidence>
<dbReference type="InterPro" id="IPR036388">
    <property type="entry name" value="WH-like_DNA-bd_sf"/>
</dbReference>
<dbReference type="Pfam" id="PF00392">
    <property type="entry name" value="GntR"/>
    <property type="match status" value="1"/>
</dbReference>
<keyword evidence="1" id="KW-0805">Transcription regulation</keyword>
<accession>A0AAC8Q0K8</accession>
<dbReference type="Gene3D" id="1.10.10.10">
    <property type="entry name" value="Winged helix-like DNA-binding domain superfamily/Winged helix DNA-binding domain"/>
    <property type="match status" value="1"/>
</dbReference>
<dbReference type="CDD" id="cd07377">
    <property type="entry name" value="WHTH_GntR"/>
    <property type="match status" value="1"/>
</dbReference>
<dbReference type="InterPro" id="IPR036390">
    <property type="entry name" value="WH_DNA-bd_sf"/>
</dbReference>
<dbReference type="Proteomes" id="UP000256345">
    <property type="component" value="Unassembled WGS sequence"/>
</dbReference>
<dbReference type="GO" id="GO:0003700">
    <property type="term" value="F:DNA-binding transcription factor activity"/>
    <property type="evidence" value="ECO:0007669"/>
    <property type="project" value="InterPro"/>
</dbReference>
<reference evidence="6 8" key="2">
    <citation type="submission" date="2018-08" db="EMBL/GenBank/DDBJ databases">
        <title>Genomic Encyclopedia of Archaeal and Bacterial Type Strains, Phase II (KMG-II): from individual species to whole genera.</title>
        <authorList>
            <person name="Goeker M."/>
        </authorList>
    </citation>
    <scope>NUCLEOTIDE SEQUENCE [LARGE SCALE GENOMIC DNA]</scope>
    <source>
        <strain evidence="6 8">DSM 2261</strain>
    </source>
</reference>
<protein>
    <submittedName>
        <fullName evidence="6">DNA-binding FadR family transcriptional regulator</fullName>
    </submittedName>
</protein>
<dbReference type="PROSITE" id="PS50949">
    <property type="entry name" value="HTH_GNTR"/>
    <property type="match status" value="1"/>
</dbReference>
<organism evidence="5 7">
    <name type="scientific">Archangium gephyra</name>
    <dbReference type="NCBI Taxonomy" id="48"/>
    <lineage>
        <taxon>Bacteria</taxon>
        <taxon>Pseudomonadati</taxon>
        <taxon>Myxococcota</taxon>
        <taxon>Myxococcia</taxon>
        <taxon>Myxococcales</taxon>
        <taxon>Cystobacterineae</taxon>
        <taxon>Archangiaceae</taxon>
        <taxon>Archangium</taxon>
    </lineage>
</organism>
<evidence type="ECO:0000259" key="4">
    <source>
        <dbReference type="PROSITE" id="PS50949"/>
    </source>
</evidence>
<dbReference type="RefSeq" id="WP_053066003.1">
    <property type="nucleotide sequence ID" value="NZ_CP011509.1"/>
</dbReference>
<dbReference type="AlphaFoldDB" id="A0AAC8Q0K8"/>
<gene>
    <name evidence="5" type="ORF">AA314_00410</name>
    <name evidence="6" type="ORF">ATI61_106171</name>
</gene>
<dbReference type="EMBL" id="CP011509">
    <property type="protein sequence ID" value="AKI98783.1"/>
    <property type="molecule type" value="Genomic_DNA"/>
</dbReference>
<evidence type="ECO:0000313" key="5">
    <source>
        <dbReference type="EMBL" id="AKI98783.1"/>
    </source>
</evidence>
<dbReference type="KEGG" id="age:AA314_00410"/>
<sequence length="251" mass="28192">MEHLERAKLARRIEEDLEQMISRGEVHPSGNLPPEQLLARRYGVARGTVREALLRLAARGLILQRQGRKARAVPLEHALTLESVGVALHARGRARAERLRLLGGYFELKRETAVGLLVRACEYASERELEPLLDACFVLRDGARWEDGPRHWVEREFALLRVAAVAANRPGHFLLVQSLERAFKGMAEVVQPLLTSQPVRHWSDQTMDWLSSRNVEALRRDLPPLLLACDEHVLGCLHAASSQDVGPTRPG</sequence>
<dbReference type="PANTHER" id="PTHR43537:SF5">
    <property type="entry name" value="UXU OPERON TRANSCRIPTIONAL REGULATOR"/>
    <property type="match status" value="1"/>
</dbReference>
<dbReference type="PANTHER" id="PTHR43537">
    <property type="entry name" value="TRANSCRIPTIONAL REGULATOR, GNTR FAMILY"/>
    <property type="match status" value="1"/>
</dbReference>
<dbReference type="InterPro" id="IPR000524">
    <property type="entry name" value="Tscrpt_reg_HTH_GntR"/>
</dbReference>
<evidence type="ECO:0000313" key="8">
    <source>
        <dbReference type="Proteomes" id="UP000256345"/>
    </source>
</evidence>
<evidence type="ECO:0000256" key="1">
    <source>
        <dbReference type="ARBA" id="ARBA00023015"/>
    </source>
</evidence>
<evidence type="ECO:0000313" key="6">
    <source>
        <dbReference type="EMBL" id="REG30702.1"/>
    </source>
</evidence>
<dbReference type="GO" id="GO:0003677">
    <property type="term" value="F:DNA binding"/>
    <property type="evidence" value="ECO:0007669"/>
    <property type="project" value="UniProtKB-KW"/>
</dbReference>
<keyword evidence="2 6" id="KW-0238">DNA-binding</keyword>
<dbReference type="EMBL" id="QUMU01000006">
    <property type="protein sequence ID" value="REG30702.1"/>
    <property type="molecule type" value="Genomic_DNA"/>
</dbReference>
<reference evidence="5 7" key="1">
    <citation type="submission" date="2015-05" db="EMBL/GenBank/DDBJ databases">
        <title>Genome assembly of Archangium gephyra DSM 2261.</title>
        <authorList>
            <person name="Sharma G."/>
            <person name="Subramanian S."/>
        </authorList>
    </citation>
    <scope>NUCLEOTIDE SEQUENCE [LARGE SCALE GENOMIC DNA]</scope>
    <source>
        <strain evidence="5 7">DSM 2261</strain>
    </source>
</reference>
<evidence type="ECO:0000256" key="3">
    <source>
        <dbReference type="ARBA" id="ARBA00023163"/>
    </source>
</evidence>
<evidence type="ECO:0000256" key="2">
    <source>
        <dbReference type="ARBA" id="ARBA00023125"/>
    </source>
</evidence>
<keyword evidence="8" id="KW-1185">Reference proteome</keyword>
<keyword evidence="3" id="KW-0804">Transcription</keyword>
<dbReference type="Proteomes" id="UP000035579">
    <property type="component" value="Chromosome"/>
</dbReference>
<dbReference type="PRINTS" id="PR00035">
    <property type="entry name" value="HTHGNTR"/>
</dbReference>